<name>A0A0G0DWL8_9BACT</name>
<accession>A0A0G0DWL8</accession>
<evidence type="ECO:0000256" key="1">
    <source>
        <dbReference type="SAM" id="Phobius"/>
    </source>
</evidence>
<comment type="caution">
    <text evidence="2">The sequence shown here is derived from an EMBL/GenBank/DDBJ whole genome shotgun (WGS) entry which is preliminary data.</text>
</comment>
<keyword evidence="1" id="KW-0472">Membrane</keyword>
<protein>
    <submittedName>
        <fullName evidence="2">Uncharacterized protein</fullName>
    </submittedName>
</protein>
<keyword evidence="1" id="KW-0812">Transmembrane</keyword>
<reference evidence="2 3" key="1">
    <citation type="journal article" date="2015" name="Nature">
        <title>rRNA introns, odd ribosomes, and small enigmatic genomes across a large radiation of phyla.</title>
        <authorList>
            <person name="Brown C.T."/>
            <person name="Hug L.A."/>
            <person name="Thomas B.C."/>
            <person name="Sharon I."/>
            <person name="Castelle C.J."/>
            <person name="Singh A."/>
            <person name="Wilkins M.J."/>
            <person name="Williams K.H."/>
            <person name="Banfield J.F."/>
        </authorList>
    </citation>
    <scope>NUCLEOTIDE SEQUENCE [LARGE SCALE GENOMIC DNA]</scope>
</reference>
<organism evidence="2 3">
    <name type="scientific">Candidatus Magasanikbacteria bacterium GW2011_GWC2_34_16</name>
    <dbReference type="NCBI Taxonomy" id="1619045"/>
    <lineage>
        <taxon>Bacteria</taxon>
        <taxon>Candidatus Magasanikiibacteriota</taxon>
    </lineage>
</organism>
<dbReference type="AlphaFoldDB" id="A0A0G0DWL8"/>
<evidence type="ECO:0000313" key="3">
    <source>
        <dbReference type="Proteomes" id="UP000034927"/>
    </source>
</evidence>
<keyword evidence="1" id="KW-1133">Transmembrane helix</keyword>
<dbReference type="EMBL" id="LBPO01000001">
    <property type="protein sequence ID" value="KKP59537.1"/>
    <property type="molecule type" value="Genomic_DNA"/>
</dbReference>
<proteinExistence type="predicted"/>
<sequence length="117" mass="13334">MLANKSIDWKELTNLLPTKSRYQGWRILSIIVVGLATAAAIITAYFIYQNIFRTLENANAVVILSSNLNIDVIDTKAYNQTEELIKAKNTLFVWPKDVRNIFSYQALTTTYATTTKR</sequence>
<feature type="transmembrane region" description="Helical" evidence="1">
    <location>
        <begin position="25"/>
        <end position="48"/>
    </location>
</feature>
<dbReference type="Proteomes" id="UP000034927">
    <property type="component" value="Unassembled WGS sequence"/>
</dbReference>
<evidence type="ECO:0000313" key="2">
    <source>
        <dbReference type="EMBL" id="KKP59537.1"/>
    </source>
</evidence>
<gene>
    <name evidence="2" type="ORF">UR53_C0001G0037</name>
</gene>